<dbReference type="EMBL" id="QKYT01000059">
    <property type="protein sequence ID" value="RIA95597.1"/>
    <property type="molecule type" value="Genomic_DNA"/>
</dbReference>
<evidence type="ECO:0000256" key="10">
    <source>
        <dbReference type="ARBA" id="ARBA00022695"/>
    </source>
</evidence>
<dbReference type="PANTHER" id="PTHR13619:SF0">
    <property type="entry name" value="PHOSPHATIDATE CYTIDYLYLTRANSFERASE, MITOCHONDRIAL"/>
    <property type="match status" value="1"/>
</dbReference>
<evidence type="ECO:0000256" key="5">
    <source>
        <dbReference type="ARBA" id="ARBA00005458"/>
    </source>
</evidence>
<dbReference type="UniPathway" id="UPA00557">
    <property type="reaction ID" value="UER00614"/>
</dbReference>
<accession>A0A397TGS4</accession>
<sequence>MIDFIFAVGHSQHWHSLNINQNRNHYSFLATLGSRVVTILQENFGAGVYYNPYVKVDDMFIKYGVVSIDMICKDLLNWETLYVAGRMHKPVKILKDDPRVRLAQQVNLASALRTALLLLPKDFTEEQLYLTIYSLSYKGDFRTYFGENPNKIKNAVSRQMESFNLLYGGLIQGLPMVDFVANGKLQQDDSPKARAHMIQKLPKTLKYKVQEEHRMVLAGKGIQWPSDDMDACKSIINSGNHIEYIDTSLKEIIFRPTLSQSIKGILTAGLFKSTKYTASKIGKWIRRPE</sequence>
<keyword evidence="13" id="KW-0443">Lipid metabolism</keyword>
<dbReference type="PANTHER" id="PTHR13619">
    <property type="entry name" value="PHOSPHATIDATE CYTIDYLYLTRANSFERASE, MITOCHONDRIAL"/>
    <property type="match status" value="1"/>
</dbReference>
<comment type="subcellular location">
    <subcellularLocation>
        <location evidence="2">Mitochondrion inner membrane</location>
        <topology evidence="2">Peripheral membrane protein</topology>
        <orientation evidence="2">Matrix side</orientation>
    </subcellularLocation>
</comment>
<evidence type="ECO:0000313" key="20">
    <source>
        <dbReference type="Proteomes" id="UP000265703"/>
    </source>
</evidence>
<protein>
    <recommendedName>
        <fullName evidence="7">Phosphatidate cytidylyltransferase, mitochondrial</fullName>
        <ecNumber evidence="6">2.7.7.41</ecNumber>
    </recommendedName>
    <alternativeName>
        <fullName evidence="18">CDP-diacylglycerol synthase</fullName>
    </alternativeName>
</protein>
<keyword evidence="16" id="KW-0594">Phospholipid biosynthesis</keyword>
<evidence type="ECO:0000256" key="16">
    <source>
        <dbReference type="ARBA" id="ARBA00023209"/>
    </source>
</evidence>
<comment type="cofactor">
    <cofactor evidence="1">
        <name>Mg(2+)</name>
        <dbReference type="ChEBI" id="CHEBI:18420"/>
    </cofactor>
</comment>
<dbReference type="PIRSF" id="PIRSF028840">
    <property type="entry name" value="Mmp37"/>
    <property type="match status" value="1"/>
</dbReference>
<dbReference type="GO" id="GO:0004605">
    <property type="term" value="F:phosphatidate cytidylyltransferase activity"/>
    <property type="evidence" value="ECO:0007669"/>
    <property type="project" value="UniProtKB-EC"/>
</dbReference>
<reference evidence="19 20" key="1">
    <citation type="submission" date="2018-06" db="EMBL/GenBank/DDBJ databases">
        <title>Comparative genomics reveals the genomic features of Rhizophagus irregularis, R. cerebriforme, R. diaphanum and Gigaspora rosea, and their symbiotic lifestyle signature.</title>
        <authorList>
            <person name="Morin E."/>
            <person name="San Clemente H."/>
            <person name="Chen E.C.H."/>
            <person name="De La Providencia I."/>
            <person name="Hainaut M."/>
            <person name="Kuo A."/>
            <person name="Kohler A."/>
            <person name="Murat C."/>
            <person name="Tang N."/>
            <person name="Roy S."/>
            <person name="Loubradou J."/>
            <person name="Henrissat B."/>
            <person name="Grigoriev I.V."/>
            <person name="Corradi N."/>
            <person name="Roux C."/>
            <person name="Martin F.M."/>
        </authorList>
    </citation>
    <scope>NUCLEOTIDE SEQUENCE [LARGE SCALE GENOMIC DNA]</scope>
    <source>
        <strain evidence="19 20">DAOM 227022</strain>
    </source>
</reference>
<dbReference type="InterPro" id="IPR015222">
    <property type="entry name" value="Tam41"/>
</dbReference>
<dbReference type="GO" id="GO:0032049">
    <property type="term" value="P:cardiolipin biosynthetic process"/>
    <property type="evidence" value="ECO:0007669"/>
    <property type="project" value="InterPro"/>
</dbReference>
<keyword evidence="11" id="KW-0999">Mitochondrion inner membrane</keyword>
<evidence type="ECO:0000256" key="12">
    <source>
        <dbReference type="ARBA" id="ARBA00022842"/>
    </source>
</evidence>
<evidence type="ECO:0000256" key="3">
    <source>
        <dbReference type="ARBA" id="ARBA00005119"/>
    </source>
</evidence>
<evidence type="ECO:0000256" key="8">
    <source>
        <dbReference type="ARBA" id="ARBA00022516"/>
    </source>
</evidence>
<comment type="pathway">
    <text evidence="3">Phospholipid metabolism; CDP-diacylglycerol biosynthesis; CDP-diacylglycerol from sn-glycerol 3-phosphate: step 3/3.</text>
</comment>
<dbReference type="STRING" id="658196.A0A397TGS4"/>
<evidence type="ECO:0000256" key="2">
    <source>
        <dbReference type="ARBA" id="ARBA00004443"/>
    </source>
</evidence>
<keyword evidence="17" id="KW-1208">Phospholipid metabolism</keyword>
<keyword evidence="14" id="KW-0496">Mitochondrion</keyword>
<dbReference type="GO" id="GO:0016024">
    <property type="term" value="P:CDP-diacylglycerol biosynthetic process"/>
    <property type="evidence" value="ECO:0007669"/>
    <property type="project" value="UniProtKB-UniPathway"/>
</dbReference>
<keyword evidence="15" id="KW-0472">Membrane</keyword>
<evidence type="ECO:0000256" key="15">
    <source>
        <dbReference type="ARBA" id="ARBA00023136"/>
    </source>
</evidence>
<keyword evidence="12" id="KW-0460">Magnesium</keyword>
<evidence type="ECO:0000256" key="9">
    <source>
        <dbReference type="ARBA" id="ARBA00022679"/>
    </source>
</evidence>
<keyword evidence="9" id="KW-0808">Transferase</keyword>
<name>A0A397TGS4_9GLOM</name>
<comment type="similarity">
    <text evidence="5">Belongs to the TAM41 family.</text>
</comment>
<evidence type="ECO:0000256" key="4">
    <source>
        <dbReference type="ARBA" id="ARBA00005189"/>
    </source>
</evidence>
<evidence type="ECO:0000256" key="6">
    <source>
        <dbReference type="ARBA" id="ARBA00012487"/>
    </source>
</evidence>
<evidence type="ECO:0000313" key="19">
    <source>
        <dbReference type="EMBL" id="RIA95597.1"/>
    </source>
</evidence>
<evidence type="ECO:0000256" key="14">
    <source>
        <dbReference type="ARBA" id="ARBA00023128"/>
    </source>
</evidence>
<evidence type="ECO:0000256" key="1">
    <source>
        <dbReference type="ARBA" id="ARBA00001946"/>
    </source>
</evidence>
<evidence type="ECO:0000256" key="11">
    <source>
        <dbReference type="ARBA" id="ARBA00022792"/>
    </source>
</evidence>
<evidence type="ECO:0000256" key="17">
    <source>
        <dbReference type="ARBA" id="ARBA00023264"/>
    </source>
</evidence>
<comment type="pathway">
    <text evidence="4">Lipid metabolism.</text>
</comment>
<dbReference type="Pfam" id="PF09139">
    <property type="entry name" value="Tam41_Mmp37"/>
    <property type="match status" value="1"/>
</dbReference>
<dbReference type="OrthoDB" id="341477at2759"/>
<dbReference type="Proteomes" id="UP000265703">
    <property type="component" value="Unassembled WGS sequence"/>
</dbReference>
<dbReference type="EC" id="2.7.7.41" evidence="6"/>
<evidence type="ECO:0000256" key="18">
    <source>
        <dbReference type="ARBA" id="ARBA00029893"/>
    </source>
</evidence>
<gene>
    <name evidence="19" type="ORF">C1645_688774</name>
</gene>
<comment type="caution">
    <text evidence="19">The sequence shown here is derived from an EMBL/GenBank/DDBJ whole genome shotgun (WGS) entry which is preliminary data.</text>
</comment>
<keyword evidence="8" id="KW-0444">Lipid biosynthesis</keyword>
<dbReference type="AlphaFoldDB" id="A0A397TGS4"/>
<keyword evidence="20" id="KW-1185">Reference proteome</keyword>
<dbReference type="GO" id="GO:0005743">
    <property type="term" value="C:mitochondrial inner membrane"/>
    <property type="evidence" value="ECO:0007669"/>
    <property type="project" value="UniProtKB-SubCell"/>
</dbReference>
<evidence type="ECO:0000256" key="7">
    <source>
        <dbReference type="ARBA" id="ARBA00018337"/>
    </source>
</evidence>
<evidence type="ECO:0000256" key="13">
    <source>
        <dbReference type="ARBA" id="ARBA00023098"/>
    </source>
</evidence>
<keyword evidence="10" id="KW-0548">Nucleotidyltransferase</keyword>
<organism evidence="19 20">
    <name type="scientific">Glomus cerebriforme</name>
    <dbReference type="NCBI Taxonomy" id="658196"/>
    <lineage>
        <taxon>Eukaryota</taxon>
        <taxon>Fungi</taxon>
        <taxon>Fungi incertae sedis</taxon>
        <taxon>Mucoromycota</taxon>
        <taxon>Glomeromycotina</taxon>
        <taxon>Glomeromycetes</taxon>
        <taxon>Glomerales</taxon>
        <taxon>Glomeraceae</taxon>
        <taxon>Glomus</taxon>
    </lineage>
</organism>
<proteinExistence type="inferred from homology"/>